<keyword evidence="4" id="KW-0804">Transcription</keyword>
<dbReference type="PROSITE" id="PS50931">
    <property type="entry name" value="HTH_LYSR"/>
    <property type="match status" value="1"/>
</dbReference>
<comment type="similarity">
    <text evidence="1">Belongs to the LysR transcriptional regulatory family.</text>
</comment>
<keyword evidence="2" id="KW-0805">Transcription regulation</keyword>
<dbReference type="Gene3D" id="1.10.10.10">
    <property type="entry name" value="Winged helix-like DNA-binding domain superfamily/Winged helix DNA-binding domain"/>
    <property type="match status" value="1"/>
</dbReference>
<dbReference type="RefSeq" id="WP_070983937.1">
    <property type="nucleotide sequence ID" value="NZ_MKJU01000022.1"/>
</dbReference>
<organism evidence="6 7">
    <name type="scientific">Pseudoalteromonas amylolytica</name>
    <dbReference type="NCBI Taxonomy" id="1859457"/>
    <lineage>
        <taxon>Bacteria</taxon>
        <taxon>Pseudomonadati</taxon>
        <taxon>Pseudomonadota</taxon>
        <taxon>Gammaproteobacteria</taxon>
        <taxon>Alteromonadales</taxon>
        <taxon>Pseudoalteromonadaceae</taxon>
        <taxon>Pseudoalteromonas</taxon>
    </lineage>
</organism>
<comment type="caution">
    <text evidence="6">The sequence shown here is derived from an EMBL/GenBank/DDBJ whole genome shotgun (WGS) entry which is preliminary data.</text>
</comment>
<dbReference type="Pfam" id="PF00126">
    <property type="entry name" value="HTH_1"/>
    <property type="match status" value="1"/>
</dbReference>
<dbReference type="PRINTS" id="PR00039">
    <property type="entry name" value="HTHLYSR"/>
</dbReference>
<keyword evidence="7" id="KW-1185">Reference proteome</keyword>
<dbReference type="OrthoDB" id="5289754at2"/>
<dbReference type="Gene3D" id="3.40.190.10">
    <property type="entry name" value="Periplasmic binding protein-like II"/>
    <property type="match status" value="2"/>
</dbReference>
<dbReference type="EMBL" id="MKJU01000022">
    <property type="protein sequence ID" value="OHU92135.1"/>
    <property type="molecule type" value="Genomic_DNA"/>
</dbReference>
<dbReference type="InterPro" id="IPR036390">
    <property type="entry name" value="WH_DNA-bd_sf"/>
</dbReference>
<dbReference type="GO" id="GO:0003700">
    <property type="term" value="F:DNA-binding transcription factor activity"/>
    <property type="evidence" value="ECO:0007669"/>
    <property type="project" value="InterPro"/>
</dbReference>
<dbReference type="CDD" id="cd05466">
    <property type="entry name" value="PBP2_LTTR_substrate"/>
    <property type="match status" value="1"/>
</dbReference>
<evidence type="ECO:0000259" key="5">
    <source>
        <dbReference type="PROSITE" id="PS50931"/>
    </source>
</evidence>
<proteinExistence type="inferred from homology"/>
<dbReference type="STRING" id="1859457.BET10_07350"/>
<gene>
    <name evidence="6" type="ORF">BET10_07350</name>
</gene>
<dbReference type="Proteomes" id="UP000179786">
    <property type="component" value="Unassembled WGS sequence"/>
</dbReference>
<evidence type="ECO:0000256" key="2">
    <source>
        <dbReference type="ARBA" id="ARBA00023015"/>
    </source>
</evidence>
<dbReference type="SUPFAM" id="SSF53850">
    <property type="entry name" value="Periplasmic binding protein-like II"/>
    <property type="match status" value="1"/>
</dbReference>
<dbReference type="SUPFAM" id="SSF46785">
    <property type="entry name" value="Winged helix' DNA-binding domain"/>
    <property type="match status" value="1"/>
</dbReference>
<dbReference type="InterPro" id="IPR000847">
    <property type="entry name" value="LysR_HTH_N"/>
</dbReference>
<evidence type="ECO:0000256" key="4">
    <source>
        <dbReference type="ARBA" id="ARBA00023163"/>
    </source>
</evidence>
<evidence type="ECO:0000256" key="1">
    <source>
        <dbReference type="ARBA" id="ARBA00009437"/>
    </source>
</evidence>
<dbReference type="InterPro" id="IPR036388">
    <property type="entry name" value="WH-like_DNA-bd_sf"/>
</dbReference>
<evidence type="ECO:0000313" key="6">
    <source>
        <dbReference type="EMBL" id="OHU92135.1"/>
    </source>
</evidence>
<protein>
    <submittedName>
        <fullName evidence="6">LysR family transcriptional regulator</fullName>
    </submittedName>
</protein>
<name>A0A1S1N1S5_9GAMM</name>
<feature type="domain" description="HTH lysR-type" evidence="5">
    <location>
        <begin position="2"/>
        <end position="59"/>
    </location>
</feature>
<sequence length="291" mass="32268">MINLTWLNTFCTLVEVGHFTHTAQKLFMTQSGVSQHIRKLETQLKTELLIREGKQFSLSDAGQRLYEQGKPLLTAMVNIEREVTRDDPYEGGVKVMSPGSVGLKLYPKLLALQACYPRLSIDYRFAPNADIQKAVGESQIDFGFMSIKPTSPDVRGELLASEPLLLVTPADMRTVSWQGLTELGFIDHPDGAHHADLLLSANFQQFQHSDLLHRKGFSNQISLILEPVSRGLGFSVLPAYAVEAFNAQHAIKAHHLNVAVSEPLYVGVHSKKSLPNRAKTALDEALKWLGS</sequence>
<dbReference type="PANTHER" id="PTHR30126:SF99">
    <property type="entry name" value="TRANSCRIPTIONAL REGULATOR LYSR FAMILY"/>
    <property type="match status" value="1"/>
</dbReference>
<reference evidence="6 7" key="1">
    <citation type="submission" date="2016-09" db="EMBL/GenBank/DDBJ databases">
        <title>Pseudoalteromonas amylolytica sp. nov., isolated from the surface seawater.</title>
        <authorList>
            <person name="Wu Y.-H."/>
            <person name="Cheng H."/>
            <person name="Jin X.-B."/>
            <person name="Wang C.-S."/>
            <person name="Xu X.-W."/>
        </authorList>
    </citation>
    <scope>NUCLEOTIDE SEQUENCE [LARGE SCALE GENOMIC DNA]</scope>
    <source>
        <strain evidence="6 7">JW1</strain>
    </source>
</reference>
<keyword evidence="3" id="KW-0238">DNA-binding</keyword>
<accession>A0A1S1N1S5</accession>
<dbReference type="PANTHER" id="PTHR30126">
    <property type="entry name" value="HTH-TYPE TRANSCRIPTIONAL REGULATOR"/>
    <property type="match status" value="1"/>
</dbReference>
<dbReference type="FunFam" id="1.10.10.10:FF:000001">
    <property type="entry name" value="LysR family transcriptional regulator"/>
    <property type="match status" value="1"/>
</dbReference>
<dbReference type="InterPro" id="IPR005119">
    <property type="entry name" value="LysR_subst-bd"/>
</dbReference>
<dbReference type="GO" id="GO:0000976">
    <property type="term" value="F:transcription cis-regulatory region binding"/>
    <property type="evidence" value="ECO:0007669"/>
    <property type="project" value="TreeGrafter"/>
</dbReference>
<dbReference type="AlphaFoldDB" id="A0A1S1N1S5"/>
<evidence type="ECO:0000256" key="3">
    <source>
        <dbReference type="ARBA" id="ARBA00023125"/>
    </source>
</evidence>
<evidence type="ECO:0000313" key="7">
    <source>
        <dbReference type="Proteomes" id="UP000179786"/>
    </source>
</evidence>
<dbReference type="Pfam" id="PF03466">
    <property type="entry name" value="LysR_substrate"/>
    <property type="match status" value="1"/>
</dbReference>